<gene>
    <name evidence="2" type="ORF">GB883_11510</name>
</gene>
<keyword evidence="1" id="KW-1133">Transmembrane helix</keyword>
<comment type="caution">
    <text evidence="2">The sequence shown here is derived from an EMBL/GenBank/DDBJ whole genome shotgun (WGS) entry which is preliminary data.</text>
</comment>
<dbReference type="OrthoDB" id="5121173at2"/>
<dbReference type="RefSeq" id="WP_152202057.1">
    <property type="nucleotide sequence ID" value="NZ_VUKF01000010.1"/>
</dbReference>
<feature type="transmembrane region" description="Helical" evidence="1">
    <location>
        <begin position="69"/>
        <end position="88"/>
    </location>
</feature>
<keyword evidence="3" id="KW-1185">Reference proteome</keyword>
<evidence type="ECO:0000256" key="1">
    <source>
        <dbReference type="SAM" id="Phobius"/>
    </source>
</evidence>
<dbReference type="Proteomes" id="UP000451860">
    <property type="component" value="Unassembled WGS sequence"/>
</dbReference>
<keyword evidence="1" id="KW-0812">Transmembrane</keyword>
<evidence type="ECO:0000313" key="2">
    <source>
        <dbReference type="EMBL" id="KAE8763929.1"/>
    </source>
</evidence>
<accession>A0A7J5UNI5</accession>
<organism evidence="2 3">
    <name type="scientific">Georgenia thermotolerans</name>
    <dbReference type="NCBI Taxonomy" id="527326"/>
    <lineage>
        <taxon>Bacteria</taxon>
        <taxon>Bacillati</taxon>
        <taxon>Actinomycetota</taxon>
        <taxon>Actinomycetes</taxon>
        <taxon>Micrococcales</taxon>
        <taxon>Bogoriellaceae</taxon>
        <taxon>Georgenia</taxon>
    </lineage>
</organism>
<dbReference type="EMBL" id="WHJE01000049">
    <property type="protein sequence ID" value="KAE8763929.1"/>
    <property type="molecule type" value="Genomic_DNA"/>
</dbReference>
<reference evidence="2 3" key="1">
    <citation type="submission" date="2019-10" db="EMBL/GenBank/DDBJ databases">
        <title>Georgenia wutianyii sp. nov. and Georgenia yuyongxinii sp. nov. isolated from plateau pika (Ochotona curzoniae) in the Qinghai-Tibet plateau of China.</title>
        <authorList>
            <person name="Tian Z."/>
        </authorList>
    </citation>
    <scope>NUCLEOTIDE SEQUENCE [LARGE SCALE GENOMIC DNA]</scope>
    <source>
        <strain evidence="2 3">DSM 21501</strain>
    </source>
</reference>
<sequence length="101" mass="10916">MTAVGVLFLLAGAVLLARSGQVLTRANAGVALPAWWGRPTVLPRAVYTWRFGGLFCVIFGANLVASDRTTWWAGVPLILAAWAPAFLIHARHNRRVRAAGH</sequence>
<evidence type="ECO:0000313" key="3">
    <source>
        <dbReference type="Proteomes" id="UP000451860"/>
    </source>
</evidence>
<protein>
    <submittedName>
        <fullName evidence="2">Uncharacterized protein</fullName>
    </submittedName>
</protein>
<dbReference type="AlphaFoldDB" id="A0A7J5UNI5"/>
<name>A0A7J5UNI5_9MICO</name>
<proteinExistence type="predicted"/>
<keyword evidence="1" id="KW-0472">Membrane</keyword>